<protein>
    <submittedName>
        <fullName evidence="1">Uncharacterized protein</fullName>
    </submittedName>
</protein>
<reference evidence="2" key="1">
    <citation type="submission" date="2017-05" db="EMBL/GenBank/DDBJ databases">
        <authorList>
            <person name="Macchi M."/>
            <person name="Festa S."/>
            <person name="Coppotelli B.M."/>
            <person name="Morelli I.S."/>
        </authorList>
    </citation>
    <scope>NUCLEOTIDE SEQUENCE [LARGE SCALE GENOMIC DNA]</scope>
    <source>
        <strain evidence="2">I</strain>
    </source>
</reference>
<organism evidence="1 2">
    <name type="scientific">Inquilinus limosus</name>
    <dbReference type="NCBI Taxonomy" id="171674"/>
    <lineage>
        <taxon>Bacteria</taxon>
        <taxon>Pseudomonadati</taxon>
        <taxon>Pseudomonadota</taxon>
        <taxon>Alphaproteobacteria</taxon>
        <taxon>Rhodospirillales</taxon>
        <taxon>Rhodospirillaceae</taxon>
        <taxon>Inquilinus</taxon>
    </lineage>
</organism>
<dbReference type="EMBL" id="NHON01000038">
    <property type="protein sequence ID" value="OWJ65385.1"/>
    <property type="molecule type" value="Genomic_DNA"/>
</dbReference>
<comment type="caution">
    <text evidence="1">The sequence shown here is derived from an EMBL/GenBank/DDBJ whole genome shotgun (WGS) entry which is preliminary data.</text>
</comment>
<gene>
    <name evidence="1" type="ORF">BWR60_19845</name>
</gene>
<sequence length="120" mass="13357">MPLSTFTDFGAWTAGIPCPPWMPVYDFRAFTDRTYAECGYSSAPMEASYFQAMHLRELQALIEICRACEMVDGGPYRLQGASADIDRVLARNAQDGAPTYTRLLELLVQDGLLAPAERKD</sequence>
<accession>A0A211ZJB1</accession>
<dbReference type="AlphaFoldDB" id="A0A211ZJB1"/>
<dbReference type="OrthoDB" id="9155524at2"/>
<keyword evidence="2" id="KW-1185">Reference proteome</keyword>
<name>A0A211ZJB1_9PROT</name>
<evidence type="ECO:0000313" key="2">
    <source>
        <dbReference type="Proteomes" id="UP000196655"/>
    </source>
</evidence>
<proteinExistence type="predicted"/>
<dbReference type="RefSeq" id="WP_088152743.1">
    <property type="nucleotide sequence ID" value="NZ_NHON01000038.1"/>
</dbReference>
<dbReference type="Proteomes" id="UP000196655">
    <property type="component" value="Unassembled WGS sequence"/>
</dbReference>
<evidence type="ECO:0000313" key="1">
    <source>
        <dbReference type="EMBL" id="OWJ65385.1"/>
    </source>
</evidence>